<name>A0ABN9I111_RALPI</name>
<dbReference type="Proteomes" id="UP001189303">
    <property type="component" value="Unassembled WGS sequence"/>
</dbReference>
<evidence type="ECO:0000259" key="2">
    <source>
        <dbReference type="Pfam" id="PF18945"/>
    </source>
</evidence>
<evidence type="ECO:0000259" key="1">
    <source>
        <dbReference type="Pfam" id="PF05943"/>
    </source>
</evidence>
<evidence type="ECO:0008006" key="5">
    <source>
        <dbReference type="Google" id="ProtNLM"/>
    </source>
</evidence>
<protein>
    <recommendedName>
        <fullName evidence="5">Type VI secretion system contractile sheath large subunit</fullName>
    </recommendedName>
</protein>
<dbReference type="InterPro" id="IPR044031">
    <property type="entry name" value="TssC1_N"/>
</dbReference>
<dbReference type="Pfam" id="PF18945">
    <property type="entry name" value="VipB_2"/>
    <property type="match status" value="1"/>
</dbReference>
<proteinExistence type="predicted"/>
<evidence type="ECO:0000313" key="4">
    <source>
        <dbReference type="Proteomes" id="UP001189303"/>
    </source>
</evidence>
<dbReference type="NCBIfam" id="TIGR03355">
    <property type="entry name" value="VI_chp_2"/>
    <property type="match status" value="1"/>
</dbReference>
<dbReference type="InterPro" id="IPR044032">
    <property type="entry name" value="TssC1_C"/>
</dbReference>
<feature type="domain" description="TssC1 C-terminal" evidence="2">
    <location>
        <begin position="379"/>
        <end position="490"/>
    </location>
</feature>
<organism evidence="3 4">
    <name type="scientific">Ralstonia pickettii</name>
    <name type="common">Burkholderia pickettii</name>
    <dbReference type="NCBI Taxonomy" id="329"/>
    <lineage>
        <taxon>Bacteria</taxon>
        <taxon>Pseudomonadati</taxon>
        <taxon>Pseudomonadota</taxon>
        <taxon>Betaproteobacteria</taxon>
        <taxon>Burkholderiales</taxon>
        <taxon>Burkholderiaceae</taxon>
        <taxon>Ralstonia</taxon>
    </lineage>
</organism>
<dbReference type="PANTHER" id="PTHR35565">
    <property type="entry name" value="CYTOPLASMIC PROTEIN-RELATED"/>
    <property type="match status" value="1"/>
</dbReference>
<comment type="caution">
    <text evidence="3">The sequence shown here is derived from an EMBL/GenBank/DDBJ whole genome shotgun (WGS) entry which is preliminary data.</text>
</comment>
<evidence type="ECO:0000313" key="3">
    <source>
        <dbReference type="EMBL" id="CAJ0723859.1"/>
    </source>
</evidence>
<feature type="domain" description="TssC1 N-terminal" evidence="1">
    <location>
        <begin position="67"/>
        <end position="369"/>
    </location>
</feature>
<dbReference type="RefSeq" id="WP_012762153.1">
    <property type="nucleotide sequence ID" value="NZ_CATWFT010000005.1"/>
</dbReference>
<dbReference type="EMBL" id="CATWFT010000005">
    <property type="protein sequence ID" value="CAJ0723859.1"/>
    <property type="molecule type" value="Genomic_DNA"/>
</dbReference>
<sequence>MASAQQQKQQSVATADQSDFPALLNREFSPKTDQAREAVDLAVRTLAEQALASTFTMSDDAYKSIEAIIGAIDSKLSEQINLILHNEDFQKLESAWRGLHHLVSNTETDEKLRIRVMDVSKDELRRTLRRYKGIGWDQSPFFKRIYEEEYGQLGGEPYGCLVADYYFDHTPPDVELLGSLAKISAAAHAPFIAGASPSVLQMDSWQELANPRDLSKIFQNLEYAPWNSLRNSEDARYVGLAMPRFLSRLPYGIKTNPVDAFDFEEDTDGADHRKYVWSNAAYAMAVNINRSFKQYGWCTLIRGVESGGVVENLPCHTFPTDDGGVDMKCPTEIAISDRREAELSKNGFISLVHRKNTDYAAFIGAQSLQKPAEYYDADATANANLSARLPYLFACSRFAHYLKCIVRDKIGAFKEREDMQRWLNEWVMNYVDADPANSSQETKARRPLAAAEVVVEEQEGNPGYYSAKFFLRPHFQLEGLTVSLRLVARLPSVKEAA</sequence>
<keyword evidence="4" id="KW-1185">Reference proteome</keyword>
<reference evidence="3 4" key="1">
    <citation type="submission" date="2023-07" db="EMBL/GenBank/DDBJ databases">
        <authorList>
            <person name="Peeters C."/>
        </authorList>
    </citation>
    <scope>NUCLEOTIDE SEQUENCE [LARGE SCALE GENOMIC DNA]</scope>
    <source>
        <strain evidence="3 4">R-38712</strain>
    </source>
</reference>
<accession>A0ABN9I111</accession>
<gene>
    <name evidence="3" type="ORF">R38712_02158</name>
</gene>
<dbReference type="PANTHER" id="PTHR35565:SF3">
    <property type="entry name" value="TYPE VI SECRETION SYSTEM SHEATH PROTEIN TSSC1"/>
    <property type="match status" value="1"/>
</dbReference>
<dbReference type="InterPro" id="IPR010269">
    <property type="entry name" value="T6SS_TssC-like"/>
</dbReference>
<dbReference type="Pfam" id="PF05943">
    <property type="entry name" value="VipB"/>
    <property type="match status" value="1"/>
</dbReference>